<dbReference type="GO" id="GO:0016020">
    <property type="term" value="C:membrane"/>
    <property type="evidence" value="ECO:0007669"/>
    <property type="project" value="UniProtKB-SubCell"/>
</dbReference>
<evidence type="ECO:0000256" key="1">
    <source>
        <dbReference type="ARBA" id="ARBA00004141"/>
    </source>
</evidence>
<feature type="transmembrane region" description="Helical" evidence="6">
    <location>
        <begin position="12"/>
        <end position="35"/>
    </location>
</feature>
<evidence type="ECO:0000256" key="3">
    <source>
        <dbReference type="ARBA" id="ARBA00022989"/>
    </source>
</evidence>
<comment type="subcellular location">
    <subcellularLocation>
        <location evidence="1">Membrane</location>
        <topology evidence="1">Multi-pass membrane protein</topology>
    </subcellularLocation>
</comment>
<dbReference type="PANTHER" id="PTHR11132">
    <property type="entry name" value="SOLUTE CARRIER FAMILY 35"/>
    <property type="match status" value="1"/>
</dbReference>
<name>A0A7S2Y3K8_9STRA</name>
<evidence type="ECO:0000259" key="7">
    <source>
        <dbReference type="Pfam" id="PF03151"/>
    </source>
</evidence>
<keyword evidence="3 6" id="KW-1133">Transmembrane helix</keyword>
<sequence length="347" mass="37379">MIKSCTPIFVLFWAYLFGITRITPQLIGVVVLITAGEFITVAGEVDQGDFQFTGFILCLSAAVLSGARWTLVQLKIQSLQPPLKTTIATMRLLSPSMFLSLLAASLMIEQPWYRLGSSMNFAGAIEIISLGLFGAIFAIAMILCEFYLIMKANAIVLAVGGVIKEVITIFVGVLFFGDRFTLRSFFGCCVIFAGVIMYKFTFTKEKERKKELLARRHLGQSGASSNKPSMGADSDETSISTAGTGTSKEEKRGLLSKMMGSGIHNSNHPPSLSPGRDGLLRSHGGNIDHDEADSLSQKDGLMRTSLKSGGAESDGWVVMPDDMGGIEMGDKSSNKTSGSGFPELKIV</sequence>
<evidence type="ECO:0000256" key="5">
    <source>
        <dbReference type="SAM" id="MobiDB-lite"/>
    </source>
</evidence>
<feature type="domain" description="Sugar phosphate transporter" evidence="7">
    <location>
        <begin position="2"/>
        <end position="198"/>
    </location>
</feature>
<dbReference type="EMBL" id="HBHT01006751">
    <property type="protein sequence ID" value="CAD9949156.1"/>
    <property type="molecule type" value="Transcribed_RNA"/>
</dbReference>
<keyword evidence="2 6" id="KW-0812">Transmembrane</keyword>
<keyword evidence="4 6" id="KW-0472">Membrane</keyword>
<feature type="transmembrane region" description="Helical" evidence="6">
    <location>
        <begin position="50"/>
        <end position="71"/>
    </location>
</feature>
<organism evidence="8">
    <name type="scientific">Entomoneis paludosa</name>
    <dbReference type="NCBI Taxonomy" id="265537"/>
    <lineage>
        <taxon>Eukaryota</taxon>
        <taxon>Sar</taxon>
        <taxon>Stramenopiles</taxon>
        <taxon>Ochrophyta</taxon>
        <taxon>Bacillariophyta</taxon>
        <taxon>Bacillariophyceae</taxon>
        <taxon>Bacillariophycidae</taxon>
        <taxon>Entomoneidaceae</taxon>
        <taxon>Entomoneis</taxon>
    </lineage>
</organism>
<reference evidence="8" key="1">
    <citation type="submission" date="2021-01" db="EMBL/GenBank/DDBJ databases">
        <authorList>
            <person name="Corre E."/>
            <person name="Pelletier E."/>
            <person name="Niang G."/>
            <person name="Scheremetjew M."/>
            <person name="Finn R."/>
            <person name="Kale V."/>
            <person name="Holt S."/>
            <person name="Cochrane G."/>
            <person name="Meng A."/>
            <person name="Brown T."/>
            <person name="Cohen L."/>
        </authorList>
    </citation>
    <scope>NUCLEOTIDE SEQUENCE</scope>
    <source>
        <strain evidence="8">CCMP125</strain>
    </source>
</reference>
<feature type="region of interest" description="Disordered" evidence="5">
    <location>
        <begin position="215"/>
        <end position="347"/>
    </location>
</feature>
<dbReference type="Pfam" id="PF03151">
    <property type="entry name" value="TPT"/>
    <property type="match status" value="1"/>
</dbReference>
<protein>
    <recommendedName>
        <fullName evidence="7">Sugar phosphate transporter domain-containing protein</fullName>
    </recommendedName>
</protein>
<feature type="transmembrane region" description="Helical" evidence="6">
    <location>
        <begin position="182"/>
        <end position="200"/>
    </location>
</feature>
<evidence type="ECO:0000256" key="2">
    <source>
        <dbReference type="ARBA" id="ARBA00022692"/>
    </source>
</evidence>
<evidence type="ECO:0000256" key="6">
    <source>
        <dbReference type="SAM" id="Phobius"/>
    </source>
</evidence>
<dbReference type="InterPro" id="IPR050186">
    <property type="entry name" value="TPT_transporter"/>
</dbReference>
<feature type="compositionally biased region" description="Polar residues" evidence="5">
    <location>
        <begin position="237"/>
        <end position="246"/>
    </location>
</feature>
<gene>
    <name evidence="8" type="ORF">APAL1065_LOCUS4511</name>
</gene>
<proteinExistence type="predicted"/>
<dbReference type="AlphaFoldDB" id="A0A7S2Y3K8"/>
<accession>A0A7S2Y3K8</accession>
<feature type="transmembrane region" description="Helical" evidence="6">
    <location>
        <begin position="155"/>
        <end position="176"/>
    </location>
</feature>
<feature type="transmembrane region" description="Helical" evidence="6">
    <location>
        <begin position="128"/>
        <end position="148"/>
    </location>
</feature>
<evidence type="ECO:0000256" key="4">
    <source>
        <dbReference type="ARBA" id="ARBA00023136"/>
    </source>
</evidence>
<evidence type="ECO:0000313" key="8">
    <source>
        <dbReference type="EMBL" id="CAD9949156.1"/>
    </source>
</evidence>
<dbReference type="SUPFAM" id="SSF103481">
    <property type="entry name" value="Multidrug resistance efflux transporter EmrE"/>
    <property type="match status" value="1"/>
</dbReference>
<dbReference type="InterPro" id="IPR037185">
    <property type="entry name" value="EmrE-like"/>
</dbReference>
<dbReference type="InterPro" id="IPR004853">
    <property type="entry name" value="Sugar_P_trans_dom"/>
</dbReference>
<feature type="transmembrane region" description="Helical" evidence="6">
    <location>
        <begin position="92"/>
        <end position="108"/>
    </location>
</feature>